<keyword evidence="2" id="KW-1185">Reference proteome</keyword>
<organism evidence="1 2">
    <name type="scientific">Meganyctiphanes norvegica</name>
    <name type="common">Northern krill</name>
    <name type="synonym">Thysanopoda norvegica</name>
    <dbReference type="NCBI Taxonomy" id="48144"/>
    <lineage>
        <taxon>Eukaryota</taxon>
        <taxon>Metazoa</taxon>
        <taxon>Ecdysozoa</taxon>
        <taxon>Arthropoda</taxon>
        <taxon>Crustacea</taxon>
        <taxon>Multicrustacea</taxon>
        <taxon>Malacostraca</taxon>
        <taxon>Eumalacostraca</taxon>
        <taxon>Eucarida</taxon>
        <taxon>Euphausiacea</taxon>
        <taxon>Euphausiidae</taxon>
        <taxon>Meganyctiphanes</taxon>
    </lineage>
</organism>
<comment type="caution">
    <text evidence="1">The sequence shown here is derived from an EMBL/GenBank/DDBJ whole genome shotgun (WGS) entry which is preliminary data.</text>
</comment>
<name>A0AAV2RME3_MEGNR</name>
<protein>
    <submittedName>
        <fullName evidence="1">Uncharacterized protein</fullName>
    </submittedName>
</protein>
<dbReference type="Proteomes" id="UP001497623">
    <property type="component" value="Unassembled WGS sequence"/>
</dbReference>
<proteinExistence type="predicted"/>
<accession>A0AAV2RME3</accession>
<evidence type="ECO:0000313" key="1">
    <source>
        <dbReference type="EMBL" id="CAL4131876.1"/>
    </source>
</evidence>
<dbReference type="AlphaFoldDB" id="A0AAV2RME3"/>
<dbReference type="EMBL" id="CAXKWB010027528">
    <property type="protein sequence ID" value="CAL4131876.1"/>
    <property type="molecule type" value="Genomic_DNA"/>
</dbReference>
<feature type="non-terminal residue" evidence="1">
    <location>
        <position position="103"/>
    </location>
</feature>
<feature type="non-terminal residue" evidence="1">
    <location>
        <position position="1"/>
    </location>
</feature>
<gene>
    <name evidence="1" type="ORF">MNOR_LOCUS26912</name>
</gene>
<evidence type="ECO:0000313" key="2">
    <source>
        <dbReference type="Proteomes" id="UP001497623"/>
    </source>
</evidence>
<reference evidence="1 2" key="1">
    <citation type="submission" date="2024-05" db="EMBL/GenBank/DDBJ databases">
        <authorList>
            <person name="Wallberg A."/>
        </authorList>
    </citation>
    <scope>NUCLEOTIDE SEQUENCE [LARGE SCALE GENOMIC DNA]</scope>
</reference>
<sequence length="103" mass="10890">ENLNTIDASEDHWMPDSTRHKRASFPFFWKGGGGGHGGGGHGGGGYGPPEIICKHSNTGIFSFFAFAILMLDITGDFMATIDISVDINVNTTASNATANNTNN</sequence>